<dbReference type="InterPro" id="IPR015330">
    <property type="entry name" value="DNA_primase/pol_bifunc_N"/>
</dbReference>
<evidence type="ECO:0000313" key="2">
    <source>
        <dbReference type="EMBL" id="KRR10841.1"/>
    </source>
</evidence>
<evidence type="ECO:0000313" key="3">
    <source>
        <dbReference type="Proteomes" id="UP000050863"/>
    </source>
</evidence>
<dbReference type="EMBL" id="LLXZ01000054">
    <property type="protein sequence ID" value="KRR10841.1"/>
    <property type="molecule type" value="Genomic_DNA"/>
</dbReference>
<dbReference type="CDD" id="cd04859">
    <property type="entry name" value="Prim_Pol"/>
    <property type="match status" value="1"/>
</dbReference>
<organism evidence="2 3">
    <name type="scientific">Bradyrhizobium jicamae</name>
    <dbReference type="NCBI Taxonomy" id="280332"/>
    <lineage>
        <taxon>Bacteria</taxon>
        <taxon>Pseudomonadati</taxon>
        <taxon>Pseudomonadota</taxon>
        <taxon>Alphaproteobacteria</taxon>
        <taxon>Hyphomicrobiales</taxon>
        <taxon>Nitrobacteraceae</taxon>
        <taxon>Bradyrhizobium</taxon>
    </lineage>
</organism>
<feature type="domain" description="DNA primase/polymerase bifunctional N-terminal" evidence="1">
    <location>
        <begin position="27"/>
        <end position="190"/>
    </location>
</feature>
<sequence>MFKLANPPVPAKGTFGRGFERYNPDTSDFLALHMWNARKRLPNGTLTAIGKAPIARKWTTIRVVSRAVRRRCLAELRNMGIRLKPNQLVIDVDPRNGGDASFAALCFDIGLDGDEWPRVYTGSGGWHCYMAKPEDVLICETLDEYPGIEFKSKGRQVVAAGSRHPDGGLYRWSVDHPDIRKGIPMVPTALLRVIARKDSGHNGGGDGGQYTVEQLARALERLDVTEFRDQFEWRNLMFACHHATNGDGERVFMDWSASDPQFAGDSAIVQKRWRSCGDKSNAITYRTLNKILRERGAADAIPPRDVSHDEFPDDMVRDVPISKTEGYRDATTSRYVNVRDAGIKRRKAKS</sequence>
<dbReference type="Pfam" id="PF08707">
    <property type="entry name" value="PriCT_2"/>
    <property type="match status" value="1"/>
</dbReference>
<protein>
    <recommendedName>
        <fullName evidence="1">DNA primase/polymerase bifunctional N-terminal domain-containing protein</fullName>
    </recommendedName>
</protein>
<dbReference type="RefSeq" id="WP_057834848.1">
    <property type="nucleotide sequence ID" value="NZ_LLXZ01000054.1"/>
</dbReference>
<name>A0A0R3LSF0_9BRAD</name>
<evidence type="ECO:0000259" key="1">
    <source>
        <dbReference type="SMART" id="SM00943"/>
    </source>
</evidence>
<dbReference type="AlphaFoldDB" id="A0A0R3LSF0"/>
<dbReference type="Pfam" id="PF09250">
    <property type="entry name" value="Prim-Pol"/>
    <property type="match status" value="1"/>
</dbReference>
<dbReference type="STRING" id="280332.CQ12_21475"/>
<dbReference type="GO" id="GO:0016817">
    <property type="term" value="F:hydrolase activity, acting on acid anhydrides"/>
    <property type="evidence" value="ECO:0007669"/>
    <property type="project" value="InterPro"/>
</dbReference>
<comment type="caution">
    <text evidence="2">The sequence shown here is derived from an EMBL/GenBank/DDBJ whole genome shotgun (WGS) entry which is preliminary data.</text>
</comment>
<dbReference type="Proteomes" id="UP000050863">
    <property type="component" value="Unassembled WGS sequence"/>
</dbReference>
<reference evidence="2 3" key="1">
    <citation type="submission" date="2014-03" db="EMBL/GenBank/DDBJ databases">
        <title>Bradyrhizobium valentinum sp. nov., isolated from effective nodules of Lupinus mariae-josephae, a lupine endemic of basic-lime soils in Eastern Spain.</title>
        <authorList>
            <person name="Duran D."/>
            <person name="Rey L."/>
            <person name="Navarro A."/>
            <person name="Busquets A."/>
            <person name="Imperial J."/>
            <person name="Ruiz-Argueso T."/>
        </authorList>
    </citation>
    <scope>NUCLEOTIDE SEQUENCE [LARGE SCALE GENOMIC DNA]</scope>
    <source>
        <strain evidence="2 3">PAC68</strain>
    </source>
</reference>
<dbReference type="SMART" id="SM00943">
    <property type="entry name" value="Prim-Pol"/>
    <property type="match status" value="1"/>
</dbReference>
<dbReference type="SUPFAM" id="SSF56747">
    <property type="entry name" value="Prim-pol domain"/>
    <property type="match status" value="1"/>
</dbReference>
<gene>
    <name evidence="2" type="ORF">CQ12_21475</name>
</gene>
<dbReference type="OrthoDB" id="8215052at2"/>
<proteinExistence type="predicted"/>
<accession>A0A0R3LSF0</accession>
<keyword evidence="3" id="KW-1185">Reference proteome</keyword>
<dbReference type="InterPro" id="IPR014819">
    <property type="entry name" value="PriCT_2"/>
</dbReference>